<organism evidence="8">
    <name type="scientific">Mycobacterium canetti</name>
    <dbReference type="NCBI Taxonomy" id="78331"/>
    <lineage>
        <taxon>Bacteria</taxon>
        <taxon>Bacillati</taxon>
        <taxon>Actinomycetota</taxon>
        <taxon>Actinomycetes</taxon>
        <taxon>Mycobacteriales</taxon>
        <taxon>Mycobacteriaceae</taxon>
        <taxon>Mycobacterium</taxon>
        <taxon>Mycobacterium tuberculosis complex</taxon>
    </lineage>
</organism>
<evidence type="ECO:0000256" key="2">
    <source>
        <dbReference type="ARBA" id="ARBA00006896"/>
    </source>
</evidence>
<sequence length="130" mass="14985">MSVIQDDYVKQAEQVIRGLPKKNGDFELTTTQLRVLLSLTAQLFDEAQLSSDQNLSPALRDKVQYLRVRFVYQAGREKAVRVFVERAGLLDELAQIGDSRDRLLKFCHYMEALVAYKKFLDPKETSKETE</sequence>
<dbReference type="GeneID" id="45426810"/>
<accession>A0AAX7FM00</accession>
<keyword evidence="9" id="KW-1185">Reference proteome</keyword>
<reference evidence="7 9" key="2">
    <citation type="submission" date="2024-05" db="EMBL/GenBank/DDBJ databases">
        <title>Whole genome sequences of Mycobacterium canettii strains associated with human tuberculosis in Canada.</title>
        <authorList>
            <person name="Islam M.R."/>
            <person name="Soualhine H."/>
        </authorList>
    </citation>
    <scope>NUCLEOTIDE SEQUENCE [LARGE SCALE GENOMIC DNA]</scope>
    <source>
        <strain evidence="7 9">1901080</strain>
    </source>
</reference>
<dbReference type="GO" id="GO:0003723">
    <property type="term" value="F:RNA binding"/>
    <property type="evidence" value="ECO:0007669"/>
    <property type="project" value="UniProtKB-KW"/>
</dbReference>
<dbReference type="Proteomes" id="UP001485476">
    <property type="component" value="Unassembled WGS sequence"/>
</dbReference>
<reference evidence="10" key="1">
    <citation type="journal article" date="2024" name="Int. J. Biol. Macromol.">
        <title>Type-III-A structure of mycobacteria CRISPR-Csm complexes involving atypical crRNAs.</title>
        <authorList>
            <person name="Zhang H."/>
            <person name="Shi M."/>
            <person name="Ma X."/>
            <person name="Liu M."/>
            <person name="Wang N."/>
            <person name="Lu Q."/>
            <person name="Li Z."/>
            <person name="Zhao Y."/>
            <person name="Zhao H."/>
            <person name="Chen H."/>
            <person name="Zhang H."/>
            <person name="Jiang T."/>
            <person name="Ouyang S."/>
            <person name="Huo Y."/>
            <person name="Bi L."/>
        </authorList>
    </citation>
    <scope>STRUCTURE BY ELECTRON MICROSCOPY (3.73 ANGSTROMS)</scope>
</reference>
<proteinExistence type="evidence at protein level"/>
<name>A0AAX7FM00_9MYCO</name>
<dbReference type="Pfam" id="PF03750">
    <property type="entry name" value="Csm2_III-A"/>
    <property type="match status" value="1"/>
</dbReference>
<evidence type="ECO:0000256" key="3">
    <source>
        <dbReference type="ARBA" id="ARBA00016118"/>
    </source>
</evidence>
<comment type="similarity">
    <text evidence="2">Belongs to the CRISPR-associated Csm2 family.</text>
</comment>
<evidence type="ECO:0000256" key="5">
    <source>
        <dbReference type="ARBA" id="ARBA00023118"/>
    </source>
</evidence>
<evidence type="ECO:0007829" key="10">
    <source>
        <dbReference type="PDB" id="8WFX"/>
    </source>
</evidence>
<keyword evidence="5" id="KW-0051">Antiviral defense</keyword>
<keyword evidence="10" id="KW-0002">3D-structure</keyword>
<dbReference type="AlphaFoldDB" id="A0AAX7FM00"/>
<evidence type="ECO:0000256" key="6">
    <source>
        <dbReference type="ARBA" id="ARBA00031723"/>
    </source>
</evidence>
<dbReference type="NCBIfam" id="TIGR01870">
    <property type="entry name" value="cas_TM1810_Csm2"/>
    <property type="match status" value="1"/>
</dbReference>
<dbReference type="InterPro" id="IPR010149">
    <property type="entry name" value="CRISPR-assoc_prot_Csm2_III-A"/>
</dbReference>
<evidence type="ECO:0000313" key="7">
    <source>
        <dbReference type="EMBL" id="MEQ6322247.1"/>
    </source>
</evidence>
<dbReference type="SMR" id="A0AAX7FM00"/>
<evidence type="ECO:0000256" key="1">
    <source>
        <dbReference type="ARBA" id="ARBA00003640"/>
    </source>
</evidence>
<evidence type="ECO:0000256" key="4">
    <source>
        <dbReference type="ARBA" id="ARBA00022884"/>
    </source>
</evidence>
<dbReference type="RefSeq" id="WP_014001445.1">
    <property type="nucleotide sequence ID" value="NZ_JACEGU010000064.1"/>
</dbReference>
<dbReference type="EMBL" id="JBEEEP010000065">
    <property type="protein sequence ID" value="MEQ6322247.1"/>
    <property type="molecule type" value="Genomic_DNA"/>
</dbReference>
<keyword evidence="4" id="KW-0694">RNA-binding</keyword>
<protein>
    <recommendedName>
        <fullName evidence="3">CRISPR system Cms protein Csm2</fullName>
    </recommendedName>
    <alternativeName>
        <fullName evidence="6">CRISPR type III A-associated protein Csm2</fullName>
    </alternativeName>
</protein>
<evidence type="ECO:0000313" key="9">
    <source>
        <dbReference type="Proteomes" id="UP001485476"/>
    </source>
</evidence>
<evidence type="ECO:0000313" key="8">
    <source>
        <dbReference type="PDB" id="8WFX"/>
    </source>
</evidence>
<dbReference type="GO" id="GO:0051607">
    <property type="term" value="P:defense response to virus"/>
    <property type="evidence" value="ECO:0007669"/>
    <property type="project" value="UniProtKB-KW"/>
</dbReference>
<dbReference type="CDD" id="cd09647">
    <property type="entry name" value="Csm2_III-A"/>
    <property type="match status" value="1"/>
</dbReference>
<gene>
    <name evidence="7" type="primary">csm2</name>
    <name evidence="7" type="ORF">ABDZ14_18755</name>
    <name evidence="8" type="ORF">MCAN_28461</name>
</gene>
<dbReference type="PDB" id="8WFX">
    <property type="method" value="EM"/>
    <property type="resolution" value="3.73 A"/>
    <property type="chains" value="B/C/D/E/F=1-130"/>
</dbReference>
<comment type="function">
    <text evidence="1">This subunit may be involved in monitoring complementarity of crRNA and target RNA.</text>
</comment>